<accession>A0A4U6TE26</accession>
<dbReference type="Gramene" id="TKV98869">
    <property type="protein sequence ID" value="TKV98869"/>
    <property type="gene ID" value="SEVIR_8G002525v2"/>
</dbReference>
<dbReference type="Gramene" id="TKV98866">
    <property type="protein sequence ID" value="TKV98866"/>
    <property type="gene ID" value="SEVIR_8G002525v2"/>
</dbReference>
<feature type="compositionally biased region" description="Basic residues" evidence="1">
    <location>
        <begin position="234"/>
        <end position="244"/>
    </location>
</feature>
<dbReference type="Gramene" id="TKV98868">
    <property type="protein sequence ID" value="TKV98868"/>
    <property type="gene ID" value="SEVIR_8G002525v2"/>
</dbReference>
<dbReference type="Gramene" id="TKV98870">
    <property type="protein sequence ID" value="TKV98870"/>
    <property type="gene ID" value="SEVIR_8G002525v2"/>
</dbReference>
<dbReference type="AlphaFoldDB" id="A0A4U6TE26"/>
<sequence>MKCWFRGKIQSTGEVAVQRWWLMSSRNFSADVISRASFGSSFSEGKEIFNKIRQLQVAMAKQDTYQQSATERFGGSAQASATSPWTSGGSTTKNTIPRRHHLRATATASCVPSLRAPRPPDLPAGRARPSTSSWTTARDDVHHCRLVPDAPRRAPGVAVPRARRGHGRRSPGRAPGRGHDPEAEDGDDGGSGDAPAVPAGAVRDAGGPARPAPRRARRPERHRRPGPRGAGAPRPRRLGARPRQVRPEPVRQWRRGSLQAATHVHALRRRRAHLRRAEPRRGGGQGRAGAPAAQVRARAVAGFVHRPAFRLTVDPGSGVALILKKLYPAD</sequence>
<dbReference type="Gramene" id="TKV98867">
    <property type="protein sequence ID" value="TKV98867"/>
    <property type="gene ID" value="SEVIR_8G002525v2"/>
</dbReference>
<feature type="region of interest" description="Disordered" evidence="1">
    <location>
        <begin position="68"/>
        <end position="257"/>
    </location>
</feature>
<gene>
    <name evidence="2" type="ORF">SEVIR_8G002525v2</name>
</gene>
<dbReference type="Gene3D" id="1.20.120.990">
    <property type="entry name" value="Glycosyltransferase family 88, C-terminal domain"/>
    <property type="match status" value="1"/>
</dbReference>
<name>A0A4U6TE26_SETVI</name>
<protein>
    <submittedName>
        <fullName evidence="2">Uncharacterized protein</fullName>
    </submittedName>
</protein>
<dbReference type="Gramene" id="TKV98871">
    <property type="protein sequence ID" value="TKV98871"/>
    <property type="gene ID" value="SEVIR_8G002525v2"/>
</dbReference>
<proteinExistence type="predicted"/>
<feature type="compositionally biased region" description="Low complexity" evidence="1">
    <location>
        <begin position="147"/>
        <end position="160"/>
    </location>
</feature>
<keyword evidence="3" id="KW-1185">Reference proteome</keyword>
<dbReference type="EMBL" id="CM016559">
    <property type="protein sequence ID" value="TKV98868.1"/>
    <property type="molecule type" value="Genomic_DNA"/>
</dbReference>
<dbReference type="EMBL" id="CM016559">
    <property type="protein sequence ID" value="TKV98871.1"/>
    <property type="molecule type" value="Genomic_DNA"/>
</dbReference>
<dbReference type="Proteomes" id="UP000298652">
    <property type="component" value="Chromosome 8"/>
</dbReference>
<evidence type="ECO:0000313" key="3">
    <source>
        <dbReference type="Proteomes" id="UP000298652"/>
    </source>
</evidence>
<dbReference type="EMBL" id="CM016559">
    <property type="protein sequence ID" value="TKV98869.1"/>
    <property type="molecule type" value="Genomic_DNA"/>
</dbReference>
<dbReference type="Gramene" id="TKV98872">
    <property type="protein sequence ID" value="TKV98872"/>
    <property type="gene ID" value="SEVIR_8G002525v2"/>
</dbReference>
<feature type="compositionally biased region" description="Polar residues" evidence="1">
    <location>
        <begin position="77"/>
        <end position="95"/>
    </location>
</feature>
<feature type="compositionally biased region" description="Basic residues" evidence="1">
    <location>
        <begin position="212"/>
        <end position="226"/>
    </location>
</feature>
<evidence type="ECO:0000313" key="2">
    <source>
        <dbReference type="EMBL" id="TKV98872.1"/>
    </source>
</evidence>
<dbReference type="EMBL" id="CM016559">
    <property type="protein sequence ID" value="TKV98870.1"/>
    <property type="molecule type" value="Genomic_DNA"/>
</dbReference>
<organism evidence="2 3">
    <name type="scientific">Setaria viridis</name>
    <name type="common">Green bristlegrass</name>
    <name type="synonym">Setaria italica subsp. viridis</name>
    <dbReference type="NCBI Taxonomy" id="4556"/>
    <lineage>
        <taxon>Eukaryota</taxon>
        <taxon>Viridiplantae</taxon>
        <taxon>Streptophyta</taxon>
        <taxon>Embryophyta</taxon>
        <taxon>Tracheophyta</taxon>
        <taxon>Spermatophyta</taxon>
        <taxon>Magnoliopsida</taxon>
        <taxon>Liliopsida</taxon>
        <taxon>Poales</taxon>
        <taxon>Poaceae</taxon>
        <taxon>PACMAD clade</taxon>
        <taxon>Panicoideae</taxon>
        <taxon>Panicodae</taxon>
        <taxon>Paniceae</taxon>
        <taxon>Cenchrinae</taxon>
        <taxon>Setaria</taxon>
    </lineage>
</organism>
<dbReference type="EMBL" id="CM016559">
    <property type="protein sequence ID" value="TKV98867.1"/>
    <property type="molecule type" value="Genomic_DNA"/>
</dbReference>
<dbReference type="EMBL" id="CM016559">
    <property type="protein sequence ID" value="TKV98872.1"/>
    <property type="molecule type" value="Genomic_DNA"/>
</dbReference>
<feature type="compositionally biased region" description="Low complexity" evidence="1">
    <location>
        <begin position="193"/>
        <end position="209"/>
    </location>
</feature>
<evidence type="ECO:0000256" key="1">
    <source>
        <dbReference type="SAM" id="MobiDB-lite"/>
    </source>
</evidence>
<reference evidence="2 3" key="1">
    <citation type="submission" date="2019-03" db="EMBL/GenBank/DDBJ databases">
        <title>WGS assembly of Setaria viridis.</title>
        <authorList>
            <person name="Huang P."/>
            <person name="Jenkins J."/>
            <person name="Grimwood J."/>
            <person name="Barry K."/>
            <person name="Healey A."/>
            <person name="Mamidi S."/>
            <person name="Sreedasyam A."/>
            <person name="Shu S."/>
            <person name="Feldman M."/>
            <person name="Wu J."/>
            <person name="Yu Y."/>
            <person name="Chen C."/>
            <person name="Johnson J."/>
            <person name="Rokhsar D."/>
            <person name="Baxter I."/>
            <person name="Schmutz J."/>
            <person name="Brutnell T."/>
            <person name="Kellogg E."/>
        </authorList>
    </citation>
    <scope>NUCLEOTIDE SEQUENCE [LARGE SCALE GENOMIC DNA]</scope>
    <source>
        <strain evidence="3">cv. A10</strain>
    </source>
</reference>
<dbReference type="EMBL" id="CM016559">
    <property type="protein sequence ID" value="TKV98866.1"/>
    <property type="molecule type" value="Genomic_DNA"/>
</dbReference>
<feature type="compositionally biased region" description="Basic residues" evidence="1">
    <location>
        <begin position="161"/>
        <end position="171"/>
    </location>
</feature>
<feature type="region of interest" description="Disordered" evidence="1">
    <location>
        <begin position="273"/>
        <end position="292"/>
    </location>
</feature>